<dbReference type="EC" id="1.5.98.2" evidence="3"/>
<dbReference type="OrthoDB" id="213164at2157"/>
<dbReference type="Proteomes" id="UP000230607">
    <property type="component" value="Chromosome 1"/>
</dbReference>
<sequence>MNLALTFYSVLKMPISDIISCGVAAEKAGFSHVSLAESFYRDAAVLGTAIATNTTKIKFGSSIFPIPTRTPFQIAMATATLNEISCNRVGFVGLGVGYRSRIEKYFGIKIENSLDKMKEYVAVLKGLLSGEDYTYRGNFFSFESFPKLVPYRMNIPILFGSSGPKMIDLAGQISDGLVLNSIGTPDYFKEAICTFQESVKRSKRKKSKFEIASSVIFSVDDKYDEAIKAAKPDVLFYVLYPELDPVIEKTPYVERIKKIRKEHSAGNYKEALSLISDEMIEDLTIAGTPKECRKKLQKIYGYGITLPIIRVSVQTFKENQRKDVFLKAIQSLAKM</sequence>
<keyword evidence="3" id="KW-0503">Monooxygenase</keyword>
<accession>A0A2H1FEW4</accession>
<evidence type="ECO:0000259" key="2">
    <source>
        <dbReference type="Pfam" id="PF00296"/>
    </source>
</evidence>
<dbReference type="PANTHER" id="PTHR43244:SF1">
    <property type="entry name" value="5,10-METHYLENETETRAHYDROMETHANOPTERIN REDUCTASE"/>
    <property type="match status" value="1"/>
</dbReference>
<dbReference type="GO" id="GO:0018537">
    <property type="term" value="F:coenzyme F420-dependent N5,N10-methenyltetrahydromethanopterin reductase activity"/>
    <property type="evidence" value="ECO:0007669"/>
    <property type="project" value="UniProtKB-EC"/>
</dbReference>
<dbReference type="EMBL" id="LT841358">
    <property type="protein sequence ID" value="SMH71219.1"/>
    <property type="molecule type" value="Genomic_DNA"/>
</dbReference>
<reference evidence="4" key="1">
    <citation type="submission" date="2017-03" db="EMBL/GenBank/DDBJ databases">
        <authorList>
            <person name="Herbold C."/>
        </authorList>
    </citation>
    <scope>NUCLEOTIDE SEQUENCE [LARGE SCALE GENOMIC DNA]</scope>
</reference>
<evidence type="ECO:0000313" key="4">
    <source>
        <dbReference type="Proteomes" id="UP000230607"/>
    </source>
</evidence>
<dbReference type="GO" id="GO:0016705">
    <property type="term" value="F:oxidoreductase activity, acting on paired donors, with incorporation or reduction of molecular oxygen"/>
    <property type="evidence" value="ECO:0007669"/>
    <property type="project" value="InterPro"/>
</dbReference>
<protein>
    <submittedName>
        <fullName evidence="3">Putative Luciferase-like monooxygenase family protein</fullName>
        <ecNumber evidence="3">1.5.98.2</ecNumber>
    </submittedName>
</protein>
<keyword evidence="4" id="KW-1185">Reference proteome</keyword>
<evidence type="ECO:0000256" key="1">
    <source>
        <dbReference type="ARBA" id="ARBA00023002"/>
    </source>
</evidence>
<dbReference type="RefSeq" id="WP_157927228.1">
    <property type="nucleotide sequence ID" value="NZ_LT841358.1"/>
</dbReference>
<dbReference type="SUPFAM" id="SSF51679">
    <property type="entry name" value="Bacterial luciferase-like"/>
    <property type="match status" value="1"/>
</dbReference>
<feature type="domain" description="Luciferase-like" evidence="2">
    <location>
        <begin position="13"/>
        <end position="305"/>
    </location>
</feature>
<gene>
    <name evidence="3" type="ORF">NCS_11026</name>
</gene>
<organism evidence="3 4">
    <name type="scientific">Candidatus Nitrosotalea okcheonensis</name>
    <dbReference type="NCBI Taxonomy" id="1903276"/>
    <lineage>
        <taxon>Archaea</taxon>
        <taxon>Nitrososphaerota</taxon>
        <taxon>Nitrososphaeria</taxon>
        <taxon>Nitrosotaleales</taxon>
        <taxon>Nitrosotaleaceae</taxon>
        <taxon>Nitrosotalea</taxon>
    </lineage>
</organism>
<dbReference type="InterPro" id="IPR050564">
    <property type="entry name" value="F420-G6PD/mer"/>
</dbReference>
<dbReference type="Pfam" id="PF00296">
    <property type="entry name" value="Bac_luciferase"/>
    <property type="match status" value="1"/>
</dbReference>
<evidence type="ECO:0000313" key="3">
    <source>
        <dbReference type="EMBL" id="SMH71219.1"/>
    </source>
</evidence>
<dbReference type="InterPro" id="IPR011251">
    <property type="entry name" value="Luciferase-like_dom"/>
</dbReference>
<proteinExistence type="predicted"/>
<keyword evidence="1 3" id="KW-0560">Oxidoreductase</keyword>
<dbReference type="InterPro" id="IPR036661">
    <property type="entry name" value="Luciferase-like_sf"/>
</dbReference>
<dbReference type="Gene3D" id="3.20.20.30">
    <property type="entry name" value="Luciferase-like domain"/>
    <property type="match status" value="1"/>
</dbReference>
<dbReference type="GO" id="GO:0004497">
    <property type="term" value="F:monooxygenase activity"/>
    <property type="evidence" value="ECO:0007669"/>
    <property type="project" value="UniProtKB-KW"/>
</dbReference>
<name>A0A2H1FEW4_9ARCH</name>
<dbReference type="PANTHER" id="PTHR43244">
    <property type="match status" value="1"/>
</dbReference>
<dbReference type="AlphaFoldDB" id="A0A2H1FEW4"/>